<dbReference type="SMART" id="SM00387">
    <property type="entry name" value="HATPase_c"/>
    <property type="match status" value="1"/>
</dbReference>
<dbReference type="SMART" id="SM00388">
    <property type="entry name" value="HisKA"/>
    <property type="match status" value="1"/>
</dbReference>
<proteinExistence type="predicted"/>
<dbReference type="EMBL" id="DRBS01000427">
    <property type="protein sequence ID" value="HDD45459.1"/>
    <property type="molecule type" value="Genomic_DNA"/>
</dbReference>
<evidence type="ECO:0000313" key="11">
    <source>
        <dbReference type="EMBL" id="HDD45459.1"/>
    </source>
</evidence>
<evidence type="ECO:0000256" key="2">
    <source>
        <dbReference type="ARBA" id="ARBA00012438"/>
    </source>
</evidence>
<keyword evidence="3" id="KW-0597">Phosphoprotein</keyword>
<dbReference type="GO" id="GO:0000155">
    <property type="term" value="F:phosphorelay sensor kinase activity"/>
    <property type="evidence" value="ECO:0007669"/>
    <property type="project" value="InterPro"/>
</dbReference>
<reference evidence="11" key="1">
    <citation type="journal article" date="2020" name="mSystems">
        <title>Genome- and Community-Level Interaction Insights into Carbon Utilization and Element Cycling Functions of Hydrothermarchaeota in Hydrothermal Sediment.</title>
        <authorList>
            <person name="Zhou Z."/>
            <person name="Liu Y."/>
            <person name="Xu W."/>
            <person name="Pan J."/>
            <person name="Luo Z.H."/>
            <person name="Li M."/>
        </authorList>
    </citation>
    <scope>NUCLEOTIDE SEQUENCE [LARGE SCALE GENOMIC DNA]</scope>
    <source>
        <strain evidence="11">HyVt-233</strain>
    </source>
</reference>
<comment type="catalytic activity">
    <reaction evidence="1">
        <text>ATP + protein L-histidine = ADP + protein N-phospho-L-histidine.</text>
        <dbReference type="EC" id="2.7.13.3"/>
    </reaction>
</comment>
<evidence type="ECO:0000256" key="4">
    <source>
        <dbReference type="ARBA" id="ARBA00022679"/>
    </source>
</evidence>
<evidence type="ECO:0000256" key="8">
    <source>
        <dbReference type="ARBA" id="ARBA00023012"/>
    </source>
</evidence>
<protein>
    <recommendedName>
        <fullName evidence="2">histidine kinase</fullName>
        <ecNumber evidence="2">2.7.13.3</ecNumber>
    </recommendedName>
</protein>
<dbReference type="EC" id="2.7.13.3" evidence="2"/>
<name>A0A7C0U499_DESA2</name>
<evidence type="ECO:0000256" key="5">
    <source>
        <dbReference type="ARBA" id="ARBA00022741"/>
    </source>
</evidence>
<dbReference type="SUPFAM" id="SSF47384">
    <property type="entry name" value="Homodimeric domain of signal transducing histidine kinase"/>
    <property type="match status" value="1"/>
</dbReference>
<organism evidence="11">
    <name type="scientific">Desulfofervidus auxilii</name>
    <dbReference type="NCBI Taxonomy" id="1621989"/>
    <lineage>
        <taxon>Bacteria</taxon>
        <taxon>Pseudomonadati</taxon>
        <taxon>Thermodesulfobacteriota</taxon>
        <taxon>Candidatus Desulfofervidia</taxon>
        <taxon>Candidatus Desulfofervidales</taxon>
        <taxon>Candidatus Desulfofervidaceae</taxon>
        <taxon>Candidatus Desulfofervidus</taxon>
    </lineage>
</organism>
<keyword evidence="8" id="KW-0902">Two-component regulatory system</keyword>
<evidence type="ECO:0000259" key="10">
    <source>
        <dbReference type="PROSITE" id="PS50109"/>
    </source>
</evidence>
<accession>A0A7C0U499</accession>
<keyword evidence="6" id="KW-0418">Kinase</keyword>
<dbReference type="InterPro" id="IPR036890">
    <property type="entry name" value="HATPase_C_sf"/>
</dbReference>
<evidence type="ECO:0000256" key="6">
    <source>
        <dbReference type="ARBA" id="ARBA00022777"/>
    </source>
</evidence>
<dbReference type="Pfam" id="PF00512">
    <property type="entry name" value="HisKA"/>
    <property type="match status" value="1"/>
</dbReference>
<keyword evidence="5" id="KW-0547">Nucleotide-binding</keyword>
<feature type="domain" description="Histidine kinase" evidence="10">
    <location>
        <begin position="48"/>
        <end position="254"/>
    </location>
</feature>
<dbReference type="AlphaFoldDB" id="A0A7C0U499"/>
<dbReference type="GO" id="GO:0005524">
    <property type="term" value="F:ATP binding"/>
    <property type="evidence" value="ECO:0007669"/>
    <property type="project" value="UniProtKB-KW"/>
</dbReference>
<dbReference type="InterPro" id="IPR003661">
    <property type="entry name" value="HisK_dim/P_dom"/>
</dbReference>
<sequence length="254" mass="28696">MGFLFIGLTLIVRRAERIIEERTEEKRKLEEQLRQAEHLANIGQMVAAISHELRNPLGVVSSTAELLKSREKENPTNAQLSQIILEEAKRANQVLSEFLEFARPRLPKLSSCEITAILDKVLTFLGPEFKSQQIEIVKDYKDKPIINADAELLYRAFSNIVLNAIQAMPKGGRLKVEVNTNPKEEKVIITFSDTGIGIPEDVLEKIFTPFFSTKEKGTGLGLAIVKKIIENHHGRIKIESEINKGTKVIIWLPY</sequence>
<dbReference type="InterPro" id="IPR036097">
    <property type="entry name" value="HisK_dim/P_sf"/>
</dbReference>
<dbReference type="Gene3D" id="1.10.287.130">
    <property type="match status" value="1"/>
</dbReference>
<keyword evidence="4" id="KW-0808">Transferase</keyword>
<dbReference type="PRINTS" id="PR00344">
    <property type="entry name" value="BCTRLSENSOR"/>
</dbReference>
<comment type="caution">
    <text evidence="11">The sequence shown here is derived from an EMBL/GenBank/DDBJ whole genome shotgun (WGS) entry which is preliminary data.</text>
</comment>
<dbReference type="CDD" id="cd00082">
    <property type="entry name" value="HisKA"/>
    <property type="match status" value="1"/>
</dbReference>
<dbReference type="Gene3D" id="3.30.565.10">
    <property type="entry name" value="Histidine kinase-like ATPase, C-terminal domain"/>
    <property type="match status" value="1"/>
</dbReference>
<keyword evidence="7" id="KW-0067">ATP-binding</keyword>
<dbReference type="Proteomes" id="UP000886289">
    <property type="component" value="Unassembled WGS sequence"/>
</dbReference>
<feature type="coiled-coil region" evidence="9">
    <location>
        <begin position="12"/>
        <end position="39"/>
    </location>
</feature>
<dbReference type="Pfam" id="PF02518">
    <property type="entry name" value="HATPase_c"/>
    <property type="match status" value="1"/>
</dbReference>
<evidence type="ECO:0000256" key="7">
    <source>
        <dbReference type="ARBA" id="ARBA00022840"/>
    </source>
</evidence>
<dbReference type="PANTHER" id="PTHR43065:SF10">
    <property type="entry name" value="PEROXIDE STRESS-ACTIVATED HISTIDINE KINASE MAK3"/>
    <property type="match status" value="1"/>
</dbReference>
<evidence type="ECO:0000256" key="3">
    <source>
        <dbReference type="ARBA" id="ARBA00022553"/>
    </source>
</evidence>
<evidence type="ECO:0000256" key="1">
    <source>
        <dbReference type="ARBA" id="ARBA00000085"/>
    </source>
</evidence>
<dbReference type="InterPro" id="IPR005467">
    <property type="entry name" value="His_kinase_dom"/>
</dbReference>
<dbReference type="InterPro" id="IPR004358">
    <property type="entry name" value="Sig_transdc_His_kin-like_C"/>
</dbReference>
<dbReference type="PROSITE" id="PS50109">
    <property type="entry name" value="HIS_KIN"/>
    <property type="match status" value="1"/>
</dbReference>
<gene>
    <name evidence="11" type="ORF">ENG63_11495</name>
</gene>
<dbReference type="InterPro" id="IPR003594">
    <property type="entry name" value="HATPase_dom"/>
</dbReference>
<dbReference type="PANTHER" id="PTHR43065">
    <property type="entry name" value="SENSOR HISTIDINE KINASE"/>
    <property type="match status" value="1"/>
</dbReference>
<evidence type="ECO:0000256" key="9">
    <source>
        <dbReference type="SAM" id="Coils"/>
    </source>
</evidence>
<dbReference type="SUPFAM" id="SSF55874">
    <property type="entry name" value="ATPase domain of HSP90 chaperone/DNA topoisomerase II/histidine kinase"/>
    <property type="match status" value="1"/>
</dbReference>
<keyword evidence="9" id="KW-0175">Coiled coil</keyword>